<protein>
    <recommendedName>
        <fullName evidence="1">Minor capsid protein P8 central region domain-containing protein</fullName>
    </recommendedName>
</protein>
<dbReference type="InterPro" id="IPR043916">
    <property type="entry name" value="P8_CR"/>
</dbReference>
<dbReference type="AlphaFoldDB" id="A0A6C0C3D2"/>
<name>A0A6C0C3D2_9ZZZZ</name>
<dbReference type="EMBL" id="MN739313">
    <property type="protein sequence ID" value="QHS98269.1"/>
    <property type="molecule type" value="Genomic_DNA"/>
</dbReference>
<feature type="domain" description="Minor capsid protein P8 central region" evidence="1">
    <location>
        <begin position="61"/>
        <end position="178"/>
    </location>
</feature>
<reference evidence="2" key="1">
    <citation type="journal article" date="2020" name="Nature">
        <title>Giant virus diversity and host interactions through global metagenomics.</title>
        <authorList>
            <person name="Schulz F."/>
            <person name="Roux S."/>
            <person name="Paez-Espino D."/>
            <person name="Jungbluth S."/>
            <person name="Walsh D.A."/>
            <person name="Denef V.J."/>
            <person name="McMahon K.D."/>
            <person name="Konstantinidis K.T."/>
            <person name="Eloe-Fadrosh E.A."/>
            <person name="Kyrpides N.C."/>
            <person name="Woyke T."/>
        </authorList>
    </citation>
    <scope>NUCLEOTIDE SEQUENCE</scope>
    <source>
        <strain evidence="2">GVMAG-M-3300020182-84</strain>
    </source>
</reference>
<sequence length="182" mass="21193">MNPSSLSHISYTKELKILDEKANYNGRVQIMEPPAETLFNMQERINVKNKETNYRAPIHEESSVLKTTFFSAENIQILQNGIKAGVYKKSNEEILVPNQNIDTLKIIMYSIYGDHAQNKHDNIKGQIQDLNKLVLDYAINNVYNEAIAYKHYLRDQSTLAMPFERSLQNDRDYKHLEHKGFM</sequence>
<evidence type="ECO:0000313" key="2">
    <source>
        <dbReference type="EMBL" id="QHS98269.1"/>
    </source>
</evidence>
<dbReference type="Pfam" id="PF19065">
    <property type="entry name" value="P8_CR"/>
    <property type="match status" value="1"/>
</dbReference>
<proteinExistence type="predicted"/>
<accession>A0A6C0C3D2</accession>
<evidence type="ECO:0000259" key="1">
    <source>
        <dbReference type="Pfam" id="PF19065"/>
    </source>
</evidence>
<organism evidence="2">
    <name type="scientific">viral metagenome</name>
    <dbReference type="NCBI Taxonomy" id="1070528"/>
    <lineage>
        <taxon>unclassified sequences</taxon>
        <taxon>metagenomes</taxon>
        <taxon>organismal metagenomes</taxon>
    </lineage>
</organism>